<name>A0A9J5XBJ3_SOLCO</name>
<keyword evidence="2" id="KW-1185">Reference proteome</keyword>
<accession>A0A9J5XBJ3</accession>
<evidence type="ECO:0000313" key="2">
    <source>
        <dbReference type="Proteomes" id="UP000824120"/>
    </source>
</evidence>
<evidence type="ECO:0000313" key="1">
    <source>
        <dbReference type="EMBL" id="KAG5585739.1"/>
    </source>
</evidence>
<dbReference type="EMBL" id="JACXVP010000009">
    <property type="protein sequence ID" value="KAG5585739.1"/>
    <property type="molecule type" value="Genomic_DNA"/>
</dbReference>
<feature type="non-terminal residue" evidence="1">
    <location>
        <position position="169"/>
    </location>
</feature>
<dbReference type="Proteomes" id="UP000824120">
    <property type="component" value="Chromosome 9"/>
</dbReference>
<comment type="caution">
    <text evidence="1">The sequence shown here is derived from an EMBL/GenBank/DDBJ whole genome shotgun (WGS) entry which is preliminary data.</text>
</comment>
<organism evidence="1 2">
    <name type="scientific">Solanum commersonii</name>
    <name type="common">Commerson's wild potato</name>
    <name type="synonym">Commerson's nightshade</name>
    <dbReference type="NCBI Taxonomy" id="4109"/>
    <lineage>
        <taxon>Eukaryota</taxon>
        <taxon>Viridiplantae</taxon>
        <taxon>Streptophyta</taxon>
        <taxon>Embryophyta</taxon>
        <taxon>Tracheophyta</taxon>
        <taxon>Spermatophyta</taxon>
        <taxon>Magnoliopsida</taxon>
        <taxon>eudicotyledons</taxon>
        <taxon>Gunneridae</taxon>
        <taxon>Pentapetalae</taxon>
        <taxon>asterids</taxon>
        <taxon>lamiids</taxon>
        <taxon>Solanales</taxon>
        <taxon>Solanaceae</taxon>
        <taxon>Solanoideae</taxon>
        <taxon>Solaneae</taxon>
        <taxon>Solanum</taxon>
    </lineage>
</organism>
<proteinExistence type="predicted"/>
<protein>
    <submittedName>
        <fullName evidence="1">Uncharacterized protein</fullName>
    </submittedName>
</protein>
<sequence>LSSLEKKGKVRPFGDSPNELGDAQAIISSLFSTFFKTRVKQFNKDVSNSATQDSIMNVHDKTQTIYESINCVLKDSSCDTPLSKILKLVLLASNASSSSTKAFECPHTNDDSIFTHKCIINLRFRNQIQRSFLQRGTQCILSPIGLPLFFGQHSFQLSQDQKGLSKAYN</sequence>
<gene>
    <name evidence="1" type="ORF">H5410_046173</name>
</gene>
<reference evidence="1 2" key="1">
    <citation type="submission" date="2020-09" db="EMBL/GenBank/DDBJ databases">
        <title>De no assembly of potato wild relative species, Solanum commersonii.</title>
        <authorList>
            <person name="Cho K."/>
        </authorList>
    </citation>
    <scope>NUCLEOTIDE SEQUENCE [LARGE SCALE GENOMIC DNA]</scope>
    <source>
        <strain evidence="1">LZ3.2</strain>
        <tissue evidence="1">Leaf</tissue>
    </source>
</reference>
<dbReference type="AlphaFoldDB" id="A0A9J5XBJ3"/>